<evidence type="ECO:0000256" key="8">
    <source>
        <dbReference type="ARBA" id="ARBA00023180"/>
    </source>
</evidence>
<evidence type="ECO:0000259" key="11">
    <source>
        <dbReference type="PROSITE" id="PS50963"/>
    </source>
</evidence>
<keyword evidence="6" id="KW-1015">Disulfide bond</keyword>
<dbReference type="GO" id="GO:0007155">
    <property type="term" value="P:cell adhesion"/>
    <property type="evidence" value="ECO:0007669"/>
    <property type="project" value="InterPro"/>
</dbReference>
<feature type="chain" id="PRO_5043698975" description="Link domain-containing protein" evidence="10">
    <location>
        <begin position="19"/>
        <end position="103"/>
    </location>
</feature>
<dbReference type="Proteomes" id="UP001460270">
    <property type="component" value="Unassembled WGS sequence"/>
</dbReference>
<protein>
    <recommendedName>
        <fullName evidence="11">Link domain-containing protein</fullName>
    </recommendedName>
</protein>
<comment type="subcellular location">
    <subcellularLocation>
        <location evidence="1">Membrane</location>
        <topology evidence="1">Single-pass membrane protein</topology>
    </subcellularLocation>
</comment>
<evidence type="ECO:0000256" key="9">
    <source>
        <dbReference type="PROSITE-ProRule" id="PRU00323"/>
    </source>
</evidence>
<comment type="caution">
    <text evidence="12">The sequence shown here is derived from an EMBL/GenBank/DDBJ whole genome shotgun (WGS) entry which is preliminary data.</text>
</comment>
<dbReference type="Gene3D" id="3.10.100.10">
    <property type="entry name" value="Mannose-Binding Protein A, subunit A"/>
    <property type="match status" value="1"/>
</dbReference>
<keyword evidence="7" id="KW-0675">Receptor</keyword>
<evidence type="ECO:0000256" key="4">
    <source>
        <dbReference type="ARBA" id="ARBA00022989"/>
    </source>
</evidence>
<keyword evidence="8" id="KW-0325">Glycoprotein</keyword>
<dbReference type="GO" id="GO:0005886">
    <property type="term" value="C:plasma membrane"/>
    <property type="evidence" value="ECO:0007669"/>
    <property type="project" value="TreeGrafter"/>
</dbReference>
<proteinExistence type="predicted"/>
<dbReference type="SMART" id="SM00445">
    <property type="entry name" value="LINK"/>
    <property type="match status" value="1"/>
</dbReference>
<organism evidence="12 13">
    <name type="scientific">Mugilogobius chulae</name>
    <name type="common">yellowstripe goby</name>
    <dbReference type="NCBI Taxonomy" id="88201"/>
    <lineage>
        <taxon>Eukaryota</taxon>
        <taxon>Metazoa</taxon>
        <taxon>Chordata</taxon>
        <taxon>Craniata</taxon>
        <taxon>Vertebrata</taxon>
        <taxon>Euteleostomi</taxon>
        <taxon>Actinopterygii</taxon>
        <taxon>Neopterygii</taxon>
        <taxon>Teleostei</taxon>
        <taxon>Neoteleostei</taxon>
        <taxon>Acanthomorphata</taxon>
        <taxon>Gobiaria</taxon>
        <taxon>Gobiiformes</taxon>
        <taxon>Gobioidei</taxon>
        <taxon>Gobiidae</taxon>
        <taxon>Gobionellinae</taxon>
        <taxon>Mugilogobius</taxon>
    </lineage>
</organism>
<evidence type="ECO:0000256" key="1">
    <source>
        <dbReference type="ARBA" id="ARBA00004167"/>
    </source>
</evidence>
<evidence type="ECO:0000313" key="12">
    <source>
        <dbReference type="EMBL" id="KAK7881900.1"/>
    </source>
</evidence>
<dbReference type="SUPFAM" id="SSF56436">
    <property type="entry name" value="C-type lectin-like"/>
    <property type="match status" value="1"/>
</dbReference>
<dbReference type="InterPro" id="IPR016187">
    <property type="entry name" value="CTDL_fold"/>
</dbReference>
<comment type="caution">
    <text evidence="9">Lacks conserved residue(s) required for the propagation of feature annotation.</text>
</comment>
<keyword evidence="13" id="KW-1185">Reference proteome</keyword>
<keyword evidence="5" id="KW-0472">Membrane</keyword>
<keyword evidence="2" id="KW-0812">Transmembrane</keyword>
<keyword evidence="3 10" id="KW-0732">Signal</keyword>
<gene>
    <name evidence="12" type="ORF">WMY93_030309</name>
</gene>
<evidence type="ECO:0000256" key="3">
    <source>
        <dbReference type="ARBA" id="ARBA00022729"/>
    </source>
</evidence>
<accession>A0AAW0MQX9</accession>
<evidence type="ECO:0000256" key="10">
    <source>
        <dbReference type="SAM" id="SignalP"/>
    </source>
</evidence>
<evidence type="ECO:0000256" key="7">
    <source>
        <dbReference type="ARBA" id="ARBA00023170"/>
    </source>
</evidence>
<dbReference type="InterPro" id="IPR000538">
    <property type="entry name" value="Link_dom"/>
</dbReference>
<feature type="signal peptide" evidence="10">
    <location>
        <begin position="1"/>
        <end position="18"/>
    </location>
</feature>
<dbReference type="AlphaFoldDB" id="A0AAW0MQX9"/>
<dbReference type="PANTHER" id="PTHR10225:SF2">
    <property type="entry name" value="LYMPHATIC VESSEL ENDOTHELIAL HYALURONIC ACID RECEPTOR 1"/>
    <property type="match status" value="1"/>
</dbReference>
<dbReference type="GO" id="GO:0005540">
    <property type="term" value="F:hyaluronic acid binding"/>
    <property type="evidence" value="ECO:0007669"/>
    <property type="project" value="InterPro"/>
</dbReference>
<evidence type="ECO:0000256" key="6">
    <source>
        <dbReference type="ARBA" id="ARBA00023157"/>
    </source>
</evidence>
<dbReference type="InterPro" id="IPR016186">
    <property type="entry name" value="C-type_lectin-like/link_sf"/>
</dbReference>
<name>A0AAW0MQX9_9GOBI</name>
<evidence type="ECO:0000256" key="5">
    <source>
        <dbReference type="ARBA" id="ARBA00023136"/>
    </source>
</evidence>
<dbReference type="GO" id="GO:0004888">
    <property type="term" value="F:transmembrane signaling receptor activity"/>
    <property type="evidence" value="ECO:0007669"/>
    <property type="project" value="TreeGrafter"/>
</dbReference>
<dbReference type="InterPro" id="IPR043210">
    <property type="entry name" value="CD44_antigen-like"/>
</dbReference>
<evidence type="ECO:0000313" key="13">
    <source>
        <dbReference type="Proteomes" id="UP001460270"/>
    </source>
</evidence>
<evidence type="ECO:0000256" key="2">
    <source>
        <dbReference type="ARBA" id="ARBA00022692"/>
    </source>
</evidence>
<dbReference type="PROSITE" id="PS50963">
    <property type="entry name" value="LINK_2"/>
    <property type="match status" value="1"/>
</dbReference>
<sequence>MERLGLVWFLIWADFSSALDHSLITVSSVSPSGVFLLTGPKGQYQFNFTEAAEACLFMNASMATKAQLQTGVDQGLEACRFGWVSDQTAAVLVSPLSRSVEVV</sequence>
<dbReference type="PANTHER" id="PTHR10225">
    <property type="entry name" value="HYALURONAN RECEPTOR"/>
    <property type="match status" value="1"/>
</dbReference>
<reference evidence="13" key="1">
    <citation type="submission" date="2024-04" db="EMBL/GenBank/DDBJ databases">
        <title>Salinicola lusitanus LLJ914,a marine bacterium isolated from the Okinawa Trough.</title>
        <authorList>
            <person name="Li J."/>
        </authorList>
    </citation>
    <scope>NUCLEOTIDE SEQUENCE [LARGE SCALE GENOMIC DNA]</scope>
</reference>
<dbReference type="EMBL" id="JBBPFD010000022">
    <property type="protein sequence ID" value="KAK7881900.1"/>
    <property type="molecule type" value="Genomic_DNA"/>
</dbReference>
<keyword evidence="4" id="KW-1133">Transmembrane helix</keyword>
<feature type="domain" description="Link" evidence="11">
    <location>
        <begin position="33"/>
        <end position="103"/>
    </location>
</feature>
<dbReference type="Pfam" id="PF00193">
    <property type="entry name" value="Xlink"/>
    <property type="match status" value="1"/>
</dbReference>